<keyword evidence="9" id="KW-1185">Reference proteome</keyword>
<dbReference type="PANTHER" id="PTHR21266">
    <property type="entry name" value="IRON-SULFUR DOMAIN CONTAINING PROTEIN"/>
    <property type="match status" value="1"/>
</dbReference>
<organism evidence="8 9">
    <name type="scientific">Pseudolabrys taiwanensis</name>
    <dbReference type="NCBI Taxonomy" id="331696"/>
    <lineage>
        <taxon>Bacteria</taxon>
        <taxon>Pseudomonadati</taxon>
        <taxon>Pseudomonadota</taxon>
        <taxon>Alphaproteobacteria</taxon>
        <taxon>Hyphomicrobiales</taxon>
        <taxon>Xanthobacteraceae</taxon>
        <taxon>Pseudolabrys</taxon>
    </lineage>
</organism>
<dbReference type="InterPro" id="IPR017941">
    <property type="entry name" value="Rieske_2Fe-2S"/>
</dbReference>
<sequence>MATTTLERPAATTPAKPAPTDQQVQAYLSTGLRNRWYPILPSRFVETGGKPLGITRLGEKLVLWRDATGTIRVQADRCPHRAVPLSRGINEGDRLRCNYHGVEVGPDGKVLAVPGQPGCPLEGKKAVKTYPSFELANAIFVWFGDALHEEAPPFTPPEQLSSPEYSNFLCYADWGTPWRYAFDNLMDPMHGTYLHAVSHTMYQGDTKAQFATRDTPKGFFFEKTGQRDVNFDWSELVDDNALYVRLEIPYPPAGGPGGNFAIIGFGTPIDTDKMCVFFWRVRKVSGWQRDVWRFLYKTNIEERHWHVLEQDREILDGLKPGLEKHEMLYQHDAGIIRMRRYLAQQARMQLTELQQAGKL</sequence>
<dbReference type="RefSeq" id="WP_115689950.1">
    <property type="nucleotide sequence ID" value="NZ_CP031417.1"/>
</dbReference>
<keyword evidence="3" id="KW-0560">Oxidoreductase</keyword>
<dbReference type="PROSITE" id="PS51296">
    <property type="entry name" value="RIESKE"/>
    <property type="match status" value="1"/>
</dbReference>
<dbReference type="SUPFAM" id="SSF55961">
    <property type="entry name" value="Bet v1-like"/>
    <property type="match status" value="1"/>
</dbReference>
<keyword evidence="1" id="KW-0001">2Fe-2S</keyword>
<dbReference type="GO" id="GO:0051537">
    <property type="term" value="F:2 iron, 2 sulfur cluster binding"/>
    <property type="evidence" value="ECO:0007669"/>
    <property type="project" value="UniProtKB-KW"/>
</dbReference>
<dbReference type="Pfam" id="PF00355">
    <property type="entry name" value="Rieske"/>
    <property type="match status" value="1"/>
</dbReference>
<feature type="region of interest" description="Disordered" evidence="6">
    <location>
        <begin position="1"/>
        <end position="20"/>
    </location>
</feature>
<evidence type="ECO:0000256" key="2">
    <source>
        <dbReference type="ARBA" id="ARBA00022723"/>
    </source>
</evidence>
<evidence type="ECO:0000256" key="3">
    <source>
        <dbReference type="ARBA" id="ARBA00023002"/>
    </source>
</evidence>
<dbReference type="SUPFAM" id="SSF50022">
    <property type="entry name" value="ISP domain"/>
    <property type="match status" value="1"/>
</dbReference>
<dbReference type="EMBL" id="CP031417">
    <property type="protein sequence ID" value="AXK80369.1"/>
    <property type="molecule type" value="Genomic_DNA"/>
</dbReference>
<evidence type="ECO:0000256" key="1">
    <source>
        <dbReference type="ARBA" id="ARBA00022714"/>
    </source>
</evidence>
<dbReference type="InterPro" id="IPR044043">
    <property type="entry name" value="VanA_C_cat"/>
</dbReference>
<keyword evidence="5" id="KW-0411">Iron-sulfur</keyword>
<evidence type="ECO:0000256" key="4">
    <source>
        <dbReference type="ARBA" id="ARBA00023004"/>
    </source>
</evidence>
<dbReference type="AlphaFoldDB" id="A0A345ZTX2"/>
<keyword evidence="8" id="KW-0223">Dioxygenase</keyword>
<dbReference type="PANTHER" id="PTHR21266:SF60">
    <property type="entry name" value="3-KETOSTEROID-9-ALPHA-MONOOXYGENASE, OXYGENASE COMPONENT"/>
    <property type="match status" value="1"/>
</dbReference>
<dbReference type="Gene3D" id="2.102.10.10">
    <property type="entry name" value="Rieske [2Fe-2S] iron-sulphur domain"/>
    <property type="match status" value="1"/>
</dbReference>
<evidence type="ECO:0000256" key="5">
    <source>
        <dbReference type="ARBA" id="ARBA00023014"/>
    </source>
</evidence>
<evidence type="ECO:0000313" key="8">
    <source>
        <dbReference type="EMBL" id="AXK80369.1"/>
    </source>
</evidence>
<dbReference type="Gene3D" id="3.90.380.10">
    <property type="entry name" value="Naphthalene 1,2-dioxygenase Alpha Subunit, Chain A, domain 1"/>
    <property type="match status" value="1"/>
</dbReference>
<dbReference type="Proteomes" id="UP000254889">
    <property type="component" value="Chromosome"/>
</dbReference>
<evidence type="ECO:0000259" key="7">
    <source>
        <dbReference type="PROSITE" id="PS51296"/>
    </source>
</evidence>
<dbReference type="InterPro" id="IPR036922">
    <property type="entry name" value="Rieske_2Fe-2S_sf"/>
</dbReference>
<protein>
    <submittedName>
        <fullName evidence="8">Aromatic ring-hydroxylating dioxygenase subunit alpha</fullName>
    </submittedName>
</protein>
<name>A0A345ZTX2_9HYPH</name>
<reference evidence="8 9" key="1">
    <citation type="submission" date="2018-07" db="EMBL/GenBank/DDBJ databases">
        <authorList>
            <person name="Quirk P.G."/>
            <person name="Krulwich T.A."/>
        </authorList>
    </citation>
    <scope>NUCLEOTIDE SEQUENCE [LARGE SCALE GENOMIC DNA]</scope>
    <source>
        <strain evidence="8 9">CC-BB4</strain>
    </source>
</reference>
<keyword evidence="4" id="KW-0408">Iron</keyword>
<accession>A0A345ZTX2</accession>
<evidence type="ECO:0000256" key="6">
    <source>
        <dbReference type="SAM" id="MobiDB-lite"/>
    </source>
</evidence>
<dbReference type="KEGG" id="ptaw:DW352_07465"/>
<gene>
    <name evidence="8" type="ORF">DW352_07465</name>
</gene>
<evidence type="ECO:0000313" key="9">
    <source>
        <dbReference type="Proteomes" id="UP000254889"/>
    </source>
</evidence>
<dbReference type="GO" id="GO:0046872">
    <property type="term" value="F:metal ion binding"/>
    <property type="evidence" value="ECO:0007669"/>
    <property type="project" value="UniProtKB-KW"/>
</dbReference>
<dbReference type="Pfam" id="PF19112">
    <property type="entry name" value="VanA_C"/>
    <property type="match status" value="1"/>
</dbReference>
<feature type="compositionally biased region" description="Low complexity" evidence="6">
    <location>
        <begin position="9"/>
        <end position="20"/>
    </location>
</feature>
<keyword evidence="2" id="KW-0479">Metal-binding</keyword>
<dbReference type="OrthoDB" id="9800776at2"/>
<feature type="domain" description="Rieske" evidence="7">
    <location>
        <begin position="36"/>
        <end position="141"/>
    </location>
</feature>
<proteinExistence type="predicted"/>
<dbReference type="GO" id="GO:0051213">
    <property type="term" value="F:dioxygenase activity"/>
    <property type="evidence" value="ECO:0007669"/>
    <property type="project" value="UniProtKB-KW"/>
</dbReference>
<dbReference type="InterPro" id="IPR050584">
    <property type="entry name" value="Cholesterol_7-desaturase"/>
</dbReference>